<dbReference type="PANTHER" id="PTHR11552">
    <property type="entry name" value="GLUCOSE-METHANOL-CHOLINE GMC OXIDOREDUCTASE"/>
    <property type="match status" value="1"/>
</dbReference>
<evidence type="ECO:0000256" key="5">
    <source>
        <dbReference type="RuleBase" id="RU003968"/>
    </source>
</evidence>
<dbReference type="Proteomes" id="UP000054770">
    <property type="component" value="Unassembled WGS sequence"/>
</dbReference>
<feature type="domain" description="Glucose-methanol-choline oxidoreductase N-terminal" evidence="7">
    <location>
        <begin position="252"/>
        <end position="266"/>
    </location>
</feature>
<evidence type="ECO:0000313" key="9">
    <source>
        <dbReference type="Proteomes" id="UP000054770"/>
    </source>
</evidence>
<evidence type="ECO:0000256" key="3">
    <source>
        <dbReference type="ARBA" id="ARBA00022630"/>
    </source>
</evidence>
<keyword evidence="9" id="KW-1185">Reference proteome</keyword>
<evidence type="ECO:0000259" key="6">
    <source>
        <dbReference type="PROSITE" id="PS00623"/>
    </source>
</evidence>
<sequence>MTDYIVIGGGSAGCVLAARLSEDPRVSVCLLEAGSPDNSALIRCPSGLAALIPYPIYNWAFKTAPNKGLNGRVGYQPRGKALGGSSSINGMMYIRGDRTDYDRWAAEGNAGWSYSDVLPYFRKSEHNEIWGDNQYHGKGGPLNVADVMEPSVYARGFVEAGLQAGHAPNPDFNGDHLLGVGLTQVTQKNGERCSTAKAFLTPNLGRPNLQVITGAHTTRILMEGKRAVGVEYRRGGEIKEIRAAREVLLSAGALQSPQILLLSGIGPAAHLQQHGITVVHDLPGVGKNLQDHIDIVHSYEAGVPGGLFGLSPTGIWSVVKGMIHWSRSRKGMLTSNFAEGTGFAKTRPDDALADVQLVFIVAKLIDHGRKLLLGNGYSIHVGLLRPKSRGSVSLASADALAAPMIDTNFLSEQDDVDRLVRGFKLARDIMRQPALTRFGGKESRNSAGLQSDAQIEDFIRDHADSAYHPAGTCRMGHGPLDVVDDRLRVKGIAGLRVVDASIMPNLVSGNTNAPTIMIAEKAADMINAEAGVLDEERQCLSS</sequence>
<dbReference type="Gene3D" id="3.30.560.10">
    <property type="entry name" value="Glucose Oxidase, domain 3"/>
    <property type="match status" value="1"/>
</dbReference>
<dbReference type="EMBL" id="FCON02000144">
    <property type="protein sequence ID" value="SAL83745.1"/>
    <property type="molecule type" value="Genomic_DNA"/>
</dbReference>
<dbReference type="AlphaFoldDB" id="A0A158KRX1"/>
<comment type="caution">
    <text evidence="8">The sequence shown here is derived from an EMBL/GenBank/DDBJ whole genome shotgun (WGS) entry which is preliminary data.</text>
</comment>
<dbReference type="Pfam" id="PF00732">
    <property type="entry name" value="GMC_oxred_N"/>
    <property type="match status" value="1"/>
</dbReference>
<dbReference type="OrthoDB" id="9785276at2"/>
<evidence type="ECO:0000313" key="8">
    <source>
        <dbReference type="EMBL" id="SAL83745.1"/>
    </source>
</evidence>
<dbReference type="RefSeq" id="WP_087648905.1">
    <property type="nucleotide sequence ID" value="NZ_FCON02000144.1"/>
</dbReference>
<name>A0A158KRX1_9BURK</name>
<comment type="cofactor">
    <cofactor evidence="1">
        <name>FAD</name>
        <dbReference type="ChEBI" id="CHEBI:57692"/>
    </cofactor>
</comment>
<dbReference type="GO" id="GO:0008812">
    <property type="term" value="F:choline dehydrogenase activity"/>
    <property type="evidence" value="ECO:0007669"/>
    <property type="project" value="TreeGrafter"/>
</dbReference>
<evidence type="ECO:0000256" key="1">
    <source>
        <dbReference type="ARBA" id="ARBA00001974"/>
    </source>
</evidence>
<accession>A0A158KRX1</accession>
<proteinExistence type="inferred from homology"/>
<feature type="domain" description="Glucose-methanol-choline oxidoreductase N-terminal" evidence="6">
    <location>
        <begin position="79"/>
        <end position="102"/>
    </location>
</feature>
<dbReference type="InterPro" id="IPR012132">
    <property type="entry name" value="GMC_OxRdtase"/>
</dbReference>
<dbReference type="SUPFAM" id="SSF54373">
    <property type="entry name" value="FAD-linked reductases, C-terminal domain"/>
    <property type="match status" value="1"/>
</dbReference>
<dbReference type="Gene3D" id="3.50.50.60">
    <property type="entry name" value="FAD/NAD(P)-binding domain"/>
    <property type="match status" value="1"/>
</dbReference>
<dbReference type="Pfam" id="PF05199">
    <property type="entry name" value="GMC_oxred_C"/>
    <property type="match status" value="1"/>
</dbReference>
<dbReference type="PROSITE" id="PS00624">
    <property type="entry name" value="GMC_OXRED_2"/>
    <property type="match status" value="1"/>
</dbReference>
<dbReference type="NCBIfam" id="NF002550">
    <property type="entry name" value="PRK02106.1"/>
    <property type="match status" value="1"/>
</dbReference>
<dbReference type="InterPro" id="IPR007867">
    <property type="entry name" value="GMC_OxRtase_C"/>
</dbReference>
<dbReference type="GO" id="GO:0050660">
    <property type="term" value="F:flavin adenine dinucleotide binding"/>
    <property type="evidence" value="ECO:0007669"/>
    <property type="project" value="InterPro"/>
</dbReference>
<comment type="similarity">
    <text evidence="2 5">Belongs to the GMC oxidoreductase family.</text>
</comment>
<dbReference type="PIRSF" id="PIRSF000137">
    <property type="entry name" value="Alcohol_oxidase"/>
    <property type="match status" value="1"/>
</dbReference>
<keyword evidence="4 5" id="KW-0274">FAD</keyword>
<dbReference type="InterPro" id="IPR000172">
    <property type="entry name" value="GMC_OxRdtase_N"/>
</dbReference>
<dbReference type="PROSITE" id="PS00623">
    <property type="entry name" value="GMC_OXRED_1"/>
    <property type="match status" value="1"/>
</dbReference>
<dbReference type="GO" id="GO:0016020">
    <property type="term" value="C:membrane"/>
    <property type="evidence" value="ECO:0007669"/>
    <property type="project" value="TreeGrafter"/>
</dbReference>
<evidence type="ECO:0000259" key="7">
    <source>
        <dbReference type="PROSITE" id="PS00624"/>
    </source>
</evidence>
<reference evidence="8" key="1">
    <citation type="submission" date="2016-01" db="EMBL/GenBank/DDBJ databases">
        <authorList>
            <person name="Peeters C."/>
        </authorList>
    </citation>
    <scope>NUCLEOTIDE SEQUENCE [LARGE SCALE GENOMIC DNA]</scope>
    <source>
        <strain evidence="8">LMG 22940</strain>
    </source>
</reference>
<organism evidence="8 9">
    <name type="scientific">Caballeronia choica</name>
    <dbReference type="NCBI Taxonomy" id="326476"/>
    <lineage>
        <taxon>Bacteria</taxon>
        <taxon>Pseudomonadati</taxon>
        <taxon>Pseudomonadota</taxon>
        <taxon>Betaproteobacteria</taxon>
        <taxon>Burkholderiales</taxon>
        <taxon>Burkholderiaceae</taxon>
        <taxon>Caballeronia</taxon>
    </lineage>
</organism>
<evidence type="ECO:0000256" key="4">
    <source>
        <dbReference type="ARBA" id="ARBA00022827"/>
    </source>
</evidence>
<keyword evidence="3 5" id="KW-0285">Flavoprotein</keyword>
<evidence type="ECO:0000256" key="2">
    <source>
        <dbReference type="ARBA" id="ARBA00010790"/>
    </source>
</evidence>
<dbReference type="SUPFAM" id="SSF51905">
    <property type="entry name" value="FAD/NAD(P)-binding domain"/>
    <property type="match status" value="1"/>
</dbReference>
<protein>
    <submittedName>
        <fullName evidence="8">Glucose-methanol-choline oxidoreductase</fullName>
    </submittedName>
</protein>
<dbReference type="PANTHER" id="PTHR11552:SF147">
    <property type="entry name" value="CHOLINE DEHYDROGENASE, MITOCHONDRIAL"/>
    <property type="match status" value="1"/>
</dbReference>
<gene>
    <name evidence="8" type="ORF">AWB68_07028</name>
</gene>
<dbReference type="GO" id="GO:0019285">
    <property type="term" value="P:glycine betaine biosynthetic process from choline"/>
    <property type="evidence" value="ECO:0007669"/>
    <property type="project" value="TreeGrafter"/>
</dbReference>
<dbReference type="InterPro" id="IPR036188">
    <property type="entry name" value="FAD/NAD-bd_sf"/>
</dbReference>